<keyword evidence="2" id="KW-1185">Reference proteome</keyword>
<proteinExistence type="predicted"/>
<protein>
    <submittedName>
        <fullName evidence="1">Uncharacterized protein</fullName>
    </submittedName>
</protein>
<reference evidence="1" key="1">
    <citation type="journal article" date="2022" name="bioRxiv">
        <title>Sequencing and chromosome-scale assembly of the giantPleurodeles waltlgenome.</title>
        <authorList>
            <person name="Brown T."/>
            <person name="Elewa A."/>
            <person name="Iarovenko S."/>
            <person name="Subramanian E."/>
            <person name="Araus A.J."/>
            <person name="Petzold A."/>
            <person name="Susuki M."/>
            <person name="Suzuki K.-i.T."/>
            <person name="Hayashi T."/>
            <person name="Toyoda A."/>
            <person name="Oliveira C."/>
            <person name="Osipova E."/>
            <person name="Leigh N.D."/>
            <person name="Simon A."/>
            <person name="Yun M.H."/>
        </authorList>
    </citation>
    <scope>NUCLEOTIDE SEQUENCE</scope>
    <source>
        <strain evidence="1">20211129_DDA</strain>
        <tissue evidence="1">Liver</tissue>
    </source>
</reference>
<name>A0AAV7SHH2_PLEWA</name>
<gene>
    <name evidence="1" type="ORF">NDU88_003985</name>
</gene>
<accession>A0AAV7SHH2</accession>
<comment type="caution">
    <text evidence="1">The sequence shown here is derived from an EMBL/GenBank/DDBJ whole genome shotgun (WGS) entry which is preliminary data.</text>
</comment>
<evidence type="ECO:0000313" key="1">
    <source>
        <dbReference type="EMBL" id="KAJ1163527.1"/>
    </source>
</evidence>
<organism evidence="1 2">
    <name type="scientific">Pleurodeles waltl</name>
    <name type="common">Iberian ribbed newt</name>
    <dbReference type="NCBI Taxonomy" id="8319"/>
    <lineage>
        <taxon>Eukaryota</taxon>
        <taxon>Metazoa</taxon>
        <taxon>Chordata</taxon>
        <taxon>Craniata</taxon>
        <taxon>Vertebrata</taxon>
        <taxon>Euteleostomi</taxon>
        <taxon>Amphibia</taxon>
        <taxon>Batrachia</taxon>
        <taxon>Caudata</taxon>
        <taxon>Salamandroidea</taxon>
        <taxon>Salamandridae</taxon>
        <taxon>Pleurodelinae</taxon>
        <taxon>Pleurodeles</taxon>
    </lineage>
</organism>
<dbReference type="AlphaFoldDB" id="A0AAV7SHH2"/>
<dbReference type="EMBL" id="JANPWB010000008">
    <property type="protein sequence ID" value="KAJ1163527.1"/>
    <property type="molecule type" value="Genomic_DNA"/>
</dbReference>
<evidence type="ECO:0000313" key="2">
    <source>
        <dbReference type="Proteomes" id="UP001066276"/>
    </source>
</evidence>
<dbReference type="Proteomes" id="UP001066276">
    <property type="component" value="Chromosome 4_2"/>
</dbReference>
<sequence>MNATRTIAMQGTRKEICPQQRKAACPDDPQCLKTRLRADSAQETEKGQRKQKLFIRNVKTGTSTAAGL</sequence>